<reference evidence="7 8" key="1">
    <citation type="submission" date="2015-02" db="EMBL/GenBank/DDBJ databases">
        <title>Nostoc linckia genome annotation.</title>
        <authorList>
            <person name="Zhou Z."/>
        </authorList>
    </citation>
    <scope>NUCLEOTIDE SEQUENCE [LARGE SCALE GENOMIC DNA]</scope>
    <source>
        <strain evidence="8">z8</strain>
    </source>
</reference>
<evidence type="ECO:0000259" key="6">
    <source>
        <dbReference type="Pfam" id="PF04932"/>
    </source>
</evidence>
<dbReference type="InterPro" id="IPR007016">
    <property type="entry name" value="O-antigen_ligase-rel_domated"/>
</dbReference>
<evidence type="ECO:0000256" key="3">
    <source>
        <dbReference type="ARBA" id="ARBA00022989"/>
    </source>
</evidence>
<organism evidence="7 8">
    <name type="scientific">Nostoc linckia z8</name>
    <dbReference type="NCBI Taxonomy" id="1628746"/>
    <lineage>
        <taxon>Bacteria</taxon>
        <taxon>Bacillati</taxon>
        <taxon>Cyanobacteriota</taxon>
        <taxon>Cyanophyceae</taxon>
        <taxon>Nostocales</taxon>
        <taxon>Nostocaceae</taxon>
        <taxon>Nostoc</taxon>
    </lineage>
</organism>
<evidence type="ECO:0000313" key="7">
    <source>
        <dbReference type="EMBL" id="PHK04076.1"/>
    </source>
</evidence>
<feature type="transmembrane region" description="Helical" evidence="5">
    <location>
        <begin position="125"/>
        <end position="146"/>
    </location>
</feature>
<dbReference type="GeneID" id="57093281"/>
<dbReference type="RefSeq" id="WP_099067737.1">
    <property type="nucleotide sequence ID" value="NZ_LAHD01000029.1"/>
</dbReference>
<evidence type="ECO:0000256" key="4">
    <source>
        <dbReference type="ARBA" id="ARBA00023136"/>
    </source>
</evidence>
<feature type="transmembrane region" description="Helical" evidence="5">
    <location>
        <begin position="329"/>
        <end position="353"/>
    </location>
</feature>
<feature type="transmembrane region" description="Helical" evidence="5">
    <location>
        <begin position="74"/>
        <end position="90"/>
    </location>
</feature>
<keyword evidence="2 5" id="KW-0812">Transmembrane</keyword>
<comment type="caution">
    <text evidence="7">The sequence shown here is derived from an EMBL/GenBank/DDBJ whole genome shotgun (WGS) entry which is preliminary data.</text>
</comment>
<feature type="transmembrane region" description="Helical" evidence="5">
    <location>
        <begin position="166"/>
        <end position="184"/>
    </location>
</feature>
<keyword evidence="3 5" id="KW-1133">Transmembrane helix</keyword>
<dbReference type="Proteomes" id="UP000222310">
    <property type="component" value="Unassembled WGS sequence"/>
</dbReference>
<protein>
    <recommendedName>
        <fullName evidence="6">O-antigen ligase-related domain-containing protein</fullName>
    </recommendedName>
</protein>
<dbReference type="Pfam" id="PF04932">
    <property type="entry name" value="Wzy_C"/>
    <property type="match status" value="1"/>
</dbReference>
<evidence type="ECO:0000313" key="8">
    <source>
        <dbReference type="Proteomes" id="UP000222310"/>
    </source>
</evidence>
<gene>
    <name evidence="7" type="ORF">VF08_12545</name>
</gene>
<comment type="subcellular location">
    <subcellularLocation>
        <location evidence="1">Membrane</location>
        <topology evidence="1">Multi-pass membrane protein</topology>
    </subcellularLocation>
</comment>
<feature type="transmembrane region" description="Helical" evidence="5">
    <location>
        <begin position="231"/>
        <end position="254"/>
    </location>
</feature>
<feature type="transmembrane region" description="Helical" evidence="5">
    <location>
        <begin position="196"/>
        <end position="225"/>
    </location>
</feature>
<proteinExistence type="predicted"/>
<feature type="transmembrane region" description="Helical" evidence="5">
    <location>
        <begin position="96"/>
        <end position="113"/>
    </location>
</feature>
<feature type="domain" description="O-antigen ligase-related" evidence="6">
    <location>
        <begin position="198"/>
        <end position="341"/>
    </location>
</feature>
<dbReference type="InterPro" id="IPR051533">
    <property type="entry name" value="WaaL-like"/>
</dbReference>
<name>A0A9Q6ELP5_NOSLI</name>
<keyword evidence="4 5" id="KW-0472">Membrane</keyword>
<sequence>MRKLLLSAEQLLTVICLIIYSGTPLDPFLTDGFTLQEGDRTIFRLLYTLTYAIAFLLIILRWKKVIYVISKNRLIWLLVGVCAISSFWSLDPDTTIRRVFGLVGTTFFGVYLASRYTLKEQLKMCTYMLGISAIACFLVVFLMPQYGLGVDEHATAWRGIYSQKNILGRRFALSGAIFFFIAMTTRQNRWVSWLGYMASAILVLFSSSATSLGNLLVVTAAFPVYHRILRFRYTILIPTLTFIATVSIAFYALFVTYADQILGSVGKDTTLTGRSEIWPAVFEMIGRKPLLGYGYGAFWFGADTSGAAYVQESIGWPAPSAHNGFLDLWLAVGLVGLLVFLAGFLTSFFRGIYLIRLNKVFEKNVWLLIYLTFIAFSNFTETILIEQNSIEWTLYVSAILSSQVSLNFNKNYKNTIGVHTEQLEI</sequence>
<accession>A0A9Q6ELP5</accession>
<feature type="transmembrane region" description="Helical" evidence="5">
    <location>
        <begin position="290"/>
        <end position="309"/>
    </location>
</feature>
<evidence type="ECO:0000256" key="1">
    <source>
        <dbReference type="ARBA" id="ARBA00004141"/>
    </source>
</evidence>
<evidence type="ECO:0000256" key="5">
    <source>
        <dbReference type="SAM" id="Phobius"/>
    </source>
</evidence>
<feature type="transmembrane region" description="Helical" evidence="5">
    <location>
        <begin position="45"/>
        <end position="62"/>
    </location>
</feature>
<dbReference type="PANTHER" id="PTHR37422">
    <property type="entry name" value="TEICHURONIC ACID BIOSYNTHESIS PROTEIN TUAE"/>
    <property type="match status" value="1"/>
</dbReference>
<dbReference type="GO" id="GO:0016020">
    <property type="term" value="C:membrane"/>
    <property type="evidence" value="ECO:0007669"/>
    <property type="project" value="UniProtKB-SubCell"/>
</dbReference>
<dbReference type="PANTHER" id="PTHR37422:SF17">
    <property type="entry name" value="O-ANTIGEN LIGASE"/>
    <property type="match status" value="1"/>
</dbReference>
<dbReference type="EMBL" id="LAHD01000029">
    <property type="protein sequence ID" value="PHK04076.1"/>
    <property type="molecule type" value="Genomic_DNA"/>
</dbReference>
<evidence type="ECO:0000256" key="2">
    <source>
        <dbReference type="ARBA" id="ARBA00022692"/>
    </source>
</evidence>
<dbReference type="AlphaFoldDB" id="A0A9Q6ELP5"/>
<feature type="transmembrane region" description="Helical" evidence="5">
    <location>
        <begin position="365"/>
        <end position="385"/>
    </location>
</feature>